<comment type="cofactor">
    <cofactor evidence="4">
        <name>iron-sulfur cluster</name>
        <dbReference type="ChEBI" id="CHEBI:30408"/>
    </cofactor>
    <text evidence="4">Binds 1 iron-sulfur cluster per subunit.</text>
</comment>
<name>A0A508A4P0_9GAMM</name>
<keyword evidence="1 4" id="KW-0479">Metal-binding</keyword>
<dbReference type="GO" id="GO:0005829">
    <property type="term" value="C:cytosol"/>
    <property type="evidence" value="ECO:0007669"/>
    <property type="project" value="TreeGrafter"/>
</dbReference>
<dbReference type="InterPro" id="IPR000361">
    <property type="entry name" value="ATAP_core_dom"/>
</dbReference>
<reference evidence="6 7" key="1">
    <citation type="submission" date="2019-06" db="EMBL/GenBank/DDBJ databases">
        <title>Lysobacter alkalisoli sp. nov. isolated from saline soil.</title>
        <authorList>
            <person name="Sun J.-Q."/>
            <person name="Xu L."/>
        </authorList>
    </citation>
    <scope>NUCLEOTIDE SEQUENCE [LARGE SCALE GENOMIC DNA]</scope>
    <source>
        <strain evidence="6 7">JCM 31130</strain>
    </source>
</reference>
<evidence type="ECO:0000256" key="2">
    <source>
        <dbReference type="ARBA" id="ARBA00023004"/>
    </source>
</evidence>
<dbReference type="InterPro" id="IPR035903">
    <property type="entry name" value="HesB-like_dom_sf"/>
</dbReference>
<evidence type="ECO:0000256" key="3">
    <source>
        <dbReference type="ARBA" id="ARBA00023014"/>
    </source>
</evidence>
<dbReference type="HAMAP" id="MF_01380">
    <property type="entry name" value="Fe_S_insert_ErpA"/>
    <property type="match status" value="1"/>
</dbReference>
<feature type="binding site" evidence="4">
    <location>
        <position position="121"/>
    </location>
    <ligand>
        <name>iron-sulfur cluster</name>
        <dbReference type="ChEBI" id="CHEBI:30408"/>
    </ligand>
</feature>
<keyword evidence="2 4" id="KW-0408">Iron</keyword>
<organism evidence="6 7">
    <name type="scientific">Marilutibacter aestuarii</name>
    <dbReference type="NCBI Taxonomy" id="1706195"/>
    <lineage>
        <taxon>Bacteria</taxon>
        <taxon>Pseudomonadati</taxon>
        <taxon>Pseudomonadota</taxon>
        <taxon>Gammaproteobacteria</taxon>
        <taxon>Lysobacterales</taxon>
        <taxon>Lysobacteraceae</taxon>
        <taxon>Marilutibacter</taxon>
    </lineage>
</organism>
<feature type="binding site" evidence="4">
    <location>
        <position position="123"/>
    </location>
    <ligand>
        <name>iron-sulfur cluster</name>
        <dbReference type="ChEBI" id="CHEBI:30408"/>
    </ligand>
</feature>
<dbReference type="NCBIfam" id="NF010147">
    <property type="entry name" value="PRK13623.1"/>
    <property type="match status" value="1"/>
</dbReference>
<keyword evidence="3 4" id="KW-0411">Iron-sulfur</keyword>
<comment type="function">
    <text evidence="4">Required for insertion of 4Fe-4S clusters for at least IspG.</text>
</comment>
<dbReference type="InterPro" id="IPR016092">
    <property type="entry name" value="ATAP"/>
</dbReference>
<comment type="similarity">
    <text evidence="4">Belongs to the HesB/IscA family.</text>
</comment>
<evidence type="ECO:0000313" key="7">
    <source>
        <dbReference type="Proteomes" id="UP000318212"/>
    </source>
</evidence>
<dbReference type="OrthoDB" id="9801228at2"/>
<evidence type="ECO:0000259" key="5">
    <source>
        <dbReference type="Pfam" id="PF01521"/>
    </source>
</evidence>
<evidence type="ECO:0000313" key="6">
    <source>
        <dbReference type="EMBL" id="TQD44910.1"/>
    </source>
</evidence>
<dbReference type="SUPFAM" id="SSF89360">
    <property type="entry name" value="HesB-like domain"/>
    <property type="match status" value="1"/>
</dbReference>
<gene>
    <name evidence="4 6" type="primary">erpA</name>
    <name evidence="6" type="ORF">FKV25_09390</name>
</gene>
<dbReference type="PANTHER" id="PTHR43011:SF1">
    <property type="entry name" value="IRON-SULFUR CLUSTER ASSEMBLY 2 HOMOLOG, MITOCHONDRIAL"/>
    <property type="match status" value="1"/>
</dbReference>
<accession>A0A508A4P0</accession>
<evidence type="ECO:0000256" key="4">
    <source>
        <dbReference type="HAMAP-Rule" id="MF_01380"/>
    </source>
</evidence>
<dbReference type="GO" id="GO:0051537">
    <property type="term" value="F:2 iron, 2 sulfur cluster binding"/>
    <property type="evidence" value="ECO:0007669"/>
    <property type="project" value="TreeGrafter"/>
</dbReference>
<proteinExistence type="inferred from homology"/>
<dbReference type="NCBIfam" id="TIGR00049">
    <property type="entry name" value="iron-sulfur cluster assembly accessory protein"/>
    <property type="match status" value="1"/>
</dbReference>
<dbReference type="InterPro" id="IPR017870">
    <property type="entry name" value="FeS_cluster_insertion_CS"/>
</dbReference>
<comment type="caution">
    <text evidence="6">The sequence shown here is derived from an EMBL/GenBank/DDBJ whole genome shotgun (WGS) entry which is preliminary data.</text>
</comment>
<dbReference type="RefSeq" id="WP_141518538.1">
    <property type="nucleotide sequence ID" value="NZ_VICE01000087.1"/>
</dbReference>
<protein>
    <recommendedName>
        <fullName evidence="4">Iron-sulfur cluster insertion protein ErpA</fullName>
    </recommendedName>
</protein>
<dbReference type="InterPro" id="IPR023063">
    <property type="entry name" value="ErpA_proteobact"/>
</dbReference>
<dbReference type="GO" id="GO:0005506">
    <property type="term" value="F:iron ion binding"/>
    <property type="evidence" value="ECO:0007669"/>
    <property type="project" value="UniProtKB-UniRule"/>
</dbReference>
<dbReference type="Proteomes" id="UP000318212">
    <property type="component" value="Unassembled WGS sequence"/>
</dbReference>
<dbReference type="FunFam" id="2.60.300.12:FF:000002">
    <property type="entry name" value="Iron-sulfur cluster insertion protein ErpA"/>
    <property type="match status" value="1"/>
</dbReference>
<dbReference type="PROSITE" id="PS01152">
    <property type="entry name" value="HESB"/>
    <property type="match status" value="1"/>
</dbReference>
<dbReference type="PANTHER" id="PTHR43011">
    <property type="entry name" value="IRON-SULFUR CLUSTER ASSEMBLY 2 HOMOLOG, MITOCHONDRIAL"/>
    <property type="match status" value="1"/>
</dbReference>
<dbReference type="EMBL" id="VICE01000087">
    <property type="protein sequence ID" value="TQD44910.1"/>
    <property type="molecule type" value="Genomic_DNA"/>
</dbReference>
<dbReference type="AlphaFoldDB" id="A0A508A4P0"/>
<feature type="binding site" evidence="4">
    <location>
        <position position="57"/>
    </location>
    <ligand>
        <name>iron-sulfur cluster</name>
        <dbReference type="ChEBI" id="CHEBI:30408"/>
    </ligand>
</feature>
<keyword evidence="7" id="KW-1185">Reference proteome</keyword>
<evidence type="ECO:0000256" key="1">
    <source>
        <dbReference type="ARBA" id="ARBA00022723"/>
    </source>
</evidence>
<dbReference type="GO" id="GO:0051539">
    <property type="term" value="F:4 iron, 4 sulfur cluster binding"/>
    <property type="evidence" value="ECO:0007669"/>
    <property type="project" value="TreeGrafter"/>
</dbReference>
<sequence>MDITPLPTAPADAAPGYQSLDRPLQFTSAAAAKVRQLIAEEGNEALKLRVYIQGGGCSGFQYGFEFDEAQAEDDLAVQTDGVTLLVDPLSLQYLMGAEVDYTESLHGAQFVIRNPNAKTTCGCGSSFSA</sequence>
<dbReference type="GO" id="GO:0016226">
    <property type="term" value="P:iron-sulfur cluster assembly"/>
    <property type="evidence" value="ECO:0007669"/>
    <property type="project" value="UniProtKB-UniRule"/>
</dbReference>
<comment type="subunit">
    <text evidence="4">Homodimer.</text>
</comment>
<feature type="domain" description="Core" evidence="5">
    <location>
        <begin position="24"/>
        <end position="124"/>
    </location>
</feature>
<dbReference type="Gene3D" id="2.60.300.12">
    <property type="entry name" value="HesB-like domain"/>
    <property type="match status" value="1"/>
</dbReference>
<dbReference type="Pfam" id="PF01521">
    <property type="entry name" value="Fe-S_biosyn"/>
    <property type="match status" value="1"/>
</dbReference>